<evidence type="ECO:0000256" key="3">
    <source>
        <dbReference type="ARBA" id="ARBA00023163"/>
    </source>
</evidence>
<dbReference type="Pfam" id="PF07638">
    <property type="entry name" value="Sigma70_ECF"/>
    <property type="match status" value="1"/>
</dbReference>
<accession>A0A940YKC0</accession>
<dbReference type="GO" id="GO:0006352">
    <property type="term" value="P:DNA-templated transcription initiation"/>
    <property type="evidence" value="ECO:0007669"/>
    <property type="project" value="InterPro"/>
</dbReference>
<sequence length="188" mass="20822">MRSPPAAPASPAAESASPMPVADAHFTGLYQDLRRLARARLRRSEGVTLLDTTSLVHESWLRLRGLDAAELPGGEGQFLAYASRVMRLVVIDFVRQRRTERRGGDQLHVTLSTEVADAVAMSDDQVLGIHEALEALAQVDQRLVRIVEMRCFGGLDEQTIAQALGITDRTVRRDWQKARLLLKAQLLS</sequence>
<dbReference type="InterPro" id="IPR036388">
    <property type="entry name" value="WH-like_DNA-bd_sf"/>
</dbReference>
<reference evidence="5" key="1">
    <citation type="submission" date="2021-04" db="EMBL/GenBank/DDBJ databases">
        <title>The genome sequence of Ideonella sp. 4Y11.</title>
        <authorList>
            <person name="Liu Y."/>
        </authorList>
    </citation>
    <scope>NUCLEOTIDE SEQUENCE</scope>
    <source>
        <strain evidence="5">4Y11</strain>
    </source>
</reference>
<organism evidence="5 6">
    <name type="scientific">Ideonella aquatica</name>
    <dbReference type="NCBI Taxonomy" id="2824119"/>
    <lineage>
        <taxon>Bacteria</taxon>
        <taxon>Pseudomonadati</taxon>
        <taxon>Pseudomonadota</taxon>
        <taxon>Betaproteobacteria</taxon>
        <taxon>Burkholderiales</taxon>
        <taxon>Sphaerotilaceae</taxon>
        <taxon>Ideonella</taxon>
    </lineage>
</organism>
<dbReference type="AlphaFoldDB" id="A0A940YKC0"/>
<evidence type="ECO:0000313" key="6">
    <source>
        <dbReference type="Proteomes" id="UP000678374"/>
    </source>
</evidence>
<evidence type="ECO:0000256" key="2">
    <source>
        <dbReference type="ARBA" id="ARBA00023082"/>
    </source>
</evidence>
<keyword evidence="3" id="KW-0804">Transcription</keyword>
<dbReference type="InterPro" id="IPR013324">
    <property type="entry name" value="RNA_pol_sigma_r3/r4-like"/>
</dbReference>
<dbReference type="RefSeq" id="WP_210801127.1">
    <property type="nucleotide sequence ID" value="NZ_JAGQDE010000004.1"/>
</dbReference>
<dbReference type="InterPro" id="IPR053812">
    <property type="entry name" value="HTH_Sigma70_ECF-like"/>
</dbReference>
<proteinExistence type="predicted"/>
<dbReference type="NCBIfam" id="TIGR02999">
    <property type="entry name" value="Sig-70_X6"/>
    <property type="match status" value="1"/>
</dbReference>
<dbReference type="NCBIfam" id="TIGR02937">
    <property type="entry name" value="sigma70-ECF"/>
    <property type="match status" value="1"/>
</dbReference>
<dbReference type="Proteomes" id="UP000678374">
    <property type="component" value="Unassembled WGS sequence"/>
</dbReference>
<dbReference type="PANTHER" id="PTHR43133">
    <property type="entry name" value="RNA POLYMERASE ECF-TYPE SIGMA FACTO"/>
    <property type="match status" value="1"/>
</dbReference>
<evidence type="ECO:0000259" key="4">
    <source>
        <dbReference type="Pfam" id="PF07638"/>
    </source>
</evidence>
<dbReference type="SUPFAM" id="SSF88659">
    <property type="entry name" value="Sigma3 and sigma4 domains of RNA polymerase sigma factors"/>
    <property type="match status" value="1"/>
</dbReference>
<dbReference type="GO" id="GO:0016987">
    <property type="term" value="F:sigma factor activity"/>
    <property type="evidence" value="ECO:0007669"/>
    <property type="project" value="UniProtKB-KW"/>
</dbReference>
<evidence type="ECO:0000313" key="5">
    <source>
        <dbReference type="EMBL" id="MBQ0958612.1"/>
    </source>
</evidence>
<dbReference type="InterPro" id="IPR039425">
    <property type="entry name" value="RNA_pol_sigma-70-like"/>
</dbReference>
<gene>
    <name evidence="5" type="ORF">KAK06_06530</name>
</gene>
<evidence type="ECO:0000256" key="1">
    <source>
        <dbReference type="ARBA" id="ARBA00023015"/>
    </source>
</evidence>
<dbReference type="InterPro" id="IPR014284">
    <property type="entry name" value="RNA_pol_sigma-70_dom"/>
</dbReference>
<dbReference type="InterPro" id="IPR011517">
    <property type="entry name" value="RNA_pol_sigma70_ECF-like"/>
</dbReference>
<keyword evidence="1" id="KW-0805">Transcription regulation</keyword>
<protein>
    <submittedName>
        <fullName evidence="5">Sigma-70 family RNA polymerase sigma factor</fullName>
    </submittedName>
</protein>
<feature type="domain" description="RNA polymerase sigma-70 ECF-like HTH" evidence="4">
    <location>
        <begin position="25"/>
        <end position="186"/>
    </location>
</feature>
<comment type="caution">
    <text evidence="5">The sequence shown here is derived from an EMBL/GenBank/DDBJ whole genome shotgun (WGS) entry which is preliminary data.</text>
</comment>
<dbReference type="PANTHER" id="PTHR43133:SF39">
    <property type="entry name" value="SIMILAR TO RNA POLYMERASE SIGMA-E FACTOR"/>
    <property type="match status" value="1"/>
</dbReference>
<dbReference type="EMBL" id="JAGQDE010000004">
    <property type="protein sequence ID" value="MBQ0958612.1"/>
    <property type="molecule type" value="Genomic_DNA"/>
</dbReference>
<dbReference type="Gene3D" id="1.10.10.10">
    <property type="entry name" value="Winged helix-like DNA-binding domain superfamily/Winged helix DNA-binding domain"/>
    <property type="match status" value="1"/>
</dbReference>
<name>A0A940YKC0_9BURK</name>
<keyword evidence="6" id="KW-1185">Reference proteome</keyword>
<keyword evidence="2" id="KW-0731">Sigma factor</keyword>